<proteinExistence type="predicted"/>
<keyword evidence="2" id="KW-1185">Reference proteome</keyword>
<organism evidence="2 3">
    <name type="scientific">Branchiostoma belcheri</name>
    <name type="common">Amphioxus</name>
    <dbReference type="NCBI Taxonomy" id="7741"/>
    <lineage>
        <taxon>Eukaryota</taxon>
        <taxon>Metazoa</taxon>
        <taxon>Chordata</taxon>
        <taxon>Cephalochordata</taxon>
        <taxon>Leptocardii</taxon>
        <taxon>Amphioxiformes</taxon>
        <taxon>Branchiostomatidae</taxon>
        <taxon>Branchiostoma</taxon>
    </lineage>
</organism>
<dbReference type="GeneID" id="109467604"/>
<accession>A0A6P4YVA6</accession>
<name>A0A6P4YVA6_BRABE</name>
<evidence type="ECO:0000313" key="2">
    <source>
        <dbReference type="Proteomes" id="UP000515135"/>
    </source>
</evidence>
<dbReference type="Pfam" id="PF03184">
    <property type="entry name" value="DDE_1"/>
    <property type="match status" value="1"/>
</dbReference>
<dbReference type="Proteomes" id="UP000515135">
    <property type="component" value="Unplaced"/>
</dbReference>
<dbReference type="AlphaFoldDB" id="A0A6P4YVA6"/>
<protein>
    <submittedName>
        <fullName evidence="3">Uncharacterized protein LOC109467604</fullName>
    </submittedName>
</protein>
<reference evidence="3" key="1">
    <citation type="submission" date="2025-08" db="UniProtKB">
        <authorList>
            <consortium name="RefSeq"/>
        </authorList>
    </citation>
    <scope>IDENTIFICATION</scope>
    <source>
        <tissue evidence="3">Gonad</tissue>
    </source>
</reference>
<dbReference type="RefSeq" id="XP_019621181.1">
    <property type="nucleotide sequence ID" value="XM_019765622.1"/>
</dbReference>
<dbReference type="GO" id="GO:0003676">
    <property type="term" value="F:nucleic acid binding"/>
    <property type="evidence" value="ECO:0007669"/>
    <property type="project" value="InterPro"/>
</dbReference>
<dbReference type="KEGG" id="bbel:109467604"/>
<feature type="domain" description="DDE-1" evidence="1">
    <location>
        <begin position="49"/>
        <end position="148"/>
    </location>
</feature>
<evidence type="ECO:0000259" key="1">
    <source>
        <dbReference type="Pfam" id="PF03184"/>
    </source>
</evidence>
<gene>
    <name evidence="3" type="primary">LOC109467604</name>
</gene>
<evidence type="ECO:0000313" key="3">
    <source>
        <dbReference type="RefSeq" id="XP_019621181.1"/>
    </source>
</evidence>
<sequence length="206" mass="23564">MNVFASISLSEQLLPPQLLYQGKTDACHPKFSFPSEWDIYHSESHCSNVDTMHWYADTILIPYMEAQREALGLDAEQPGLAIFDVFKAHRNQALLEKLKQHNILAVFVPASCTGELQPLDCDGGVNYVLKKELRQRFITYYAESFTAEHREDRDLESVTVDLKLSKMKCWEQWTVSRTTQSPSSGAGSEQESVQRWTRAGCKFFFS</sequence>
<dbReference type="OrthoDB" id="6097312at2759"/>
<dbReference type="InterPro" id="IPR004875">
    <property type="entry name" value="DDE_SF_endonuclease_dom"/>
</dbReference>